<name>A0A5J9VDF5_9POAL</name>
<feature type="non-terminal residue" evidence="2">
    <location>
        <position position="1"/>
    </location>
</feature>
<dbReference type="Gramene" id="TVU32890">
    <property type="protein sequence ID" value="TVU32890"/>
    <property type="gene ID" value="EJB05_24653"/>
</dbReference>
<reference evidence="2 3" key="1">
    <citation type="journal article" date="2019" name="Sci. Rep.">
        <title>A high-quality genome of Eragrostis curvula grass provides insights into Poaceae evolution and supports new strategies to enhance forage quality.</title>
        <authorList>
            <person name="Carballo J."/>
            <person name="Santos B.A.C.M."/>
            <person name="Zappacosta D."/>
            <person name="Garbus I."/>
            <person name="Selva J.P."/>
            <person name="Gallo C.A."/>
            <person name="Diaz A."/>
            <person name="Albertini E."/>
            <person name="Caccamo M."/>
            <person name="Echenique V."/>
        </authorList>
    </citation>
    <scope>NUCLEOTIDE SEQUENCE [LARGE SCALE GENOMIC DNA]</scope>
    <source>
        <strain evidence="3">cv. Victoria</strain>
        <tissue evidence="2">Leaf</tissue>
    </source>
</reference>
<protein>
    <recommendedName>
        <fullName evidence="1">DUF1618 domain-containing protein</fullName>
    </recommendedName>
</protein>
<keyword evidence="3" id="KW-1185">Reference proteome</keyword>
<dbReference type="PANTHER" id="PTHR33086:SF62">
    <property type="entry name" value="OS01G0182100 PROTEIN"/>
    <property type="match status" value="1"/>
</dbReference>
<comment type="caution">
    <text evidence="2">The sequence shown here is derived from an EMBL/GenBank/DDBJ whole genome shotgun (WGS) entry which is preliminary data.</text>
</comment>
<dbReference type="AlphaFoldDB" id="A0A5J9VDF5"/>
<evidence type="ECO:0000313" key="3">
    <source>
        <dbReference type="Proteomes" id="UP000324897"/>
    </source>
</evidence>
<accession>A0A5J9VDF5</accession>
<dbReference type="InterPro" id="IPR011676">
    <property type="entry name" value="DUF1618"/>
</dbReference>
<sequence>MTPSWVLLDTYVDLCFDEEDGEASASAPVSAAPIPEGSAAVSATAPTTLESMRNSTIAFLRSMTPDAVLHDPPKVSAIRLRSSGRRQDAAALAVDAAVACADKSLLVLYGGRYAGPGSSPRGCYLIYDAAVSSTGGGGGTLTLTSTVPPVPLSWYITSVGFGAVALRSPPPSSSYLLAELATSSEHQIPDAELYLWRHHSDDSPPPQWEKKAVRMPDEVCRAPGKHNFCVDTAFSLGASTLCWVDLLNGIVVYNDDAQRHVDHPHLRFVPLPDGCPAAAPSDDDYPLYRPCAQEFRAAAACATGGAIKLVVMEGYLEDWDSHEFRLVTWTLAPDLSGWTKDAVFRLTDIWASDRYLALKIPEHTPVCPVLSPVDDGVVYAVVNDVEVCNVHKVVKGSEVVETKVDIKGQYVLGIDVRRNVVVSTDCCCGGFPSLVQLTPRLLATDFCAWLKAPKDRQREVNASEVGESGKKPKVS</sequence>
<dbReference type="Proteomes" id="UP000324897">
    <property type="component" value="Chromosome 1"/>
</dbReference>
<gene>
    <name evidence="2" type="ORF">EJB05_24653</name>
</gene>
<evidence type="ECO:0000313" key="2">
    <source>
        <dbReference type="EMBL" id="TVU32890.1"/>
    </source>
</evidence>
<proteinExistence type="predicted"/>
<evidence type="ECO:0000259" key="1">
    <source>
        <dbReference type="Pfam" id="PF07762"/>
    </source>
</evidence>
<organism evidence="2 3">
    <name type="scientific">Eragrostis curvula</name>
    <name type="common">weeping love grass</name>
    <dbReference type="NCBI Taxonomy" id="38414"/>
    <lineage>
        <taxon>Eukaryota</taxon>
        <taxon>Viridiplantae</taxon>
        <taxon>Streptophyta</taxon>
        <taxon>Embryophyta</taxon>
        <taxon>Tracheophyta</taxon>
        <taxon>Spermatophyta</taxon>
        <taxon>Magnoliopsida</taxon>
        <taxon>Liliopsida</taxon>
        <taxon>Poales</taxon>
        <taxon>Poaceae</taxon>
        <taxon>PACMAD clade</taxon>
        <taxon>Chloridoideae</taxon>
        <taxon>Eragrostideae</taxon>
        <taxon>Eragrostidinae</taxon>
        <taxon>Eragrostis</taxon>
    </lineage>
</organism>
<dbReference type="PANTHER" id="PTHR33086">
    <property type="entry name" value="OS05G0468200 PROTEIN-RELATED"/>
    <property type="match status" value="1"/>
</dbReference>
<dbReference type="EMBL" id="RWGY01000011">
    <property type="protein sequence ID" value="TVU32890.1"/>
    <property type="molecule type" value="Genomic_DNA"/>
</dbReference>
<dbReference type="OrthoDB" id="582405at2759"/>
<dbReference type="Pfam" id="PF07762">
    <property type="entry name" value="DUF1618"/>
    <property type="match status" value="1"/>
</dbReference>
<feature type="domain" description="DUF1618" evidence="1">
    <location>
        <begin position="243"/>
        <end position="379"/>
    </location>
</feature>